<keyword evidence="2" id="KW-0378">Hydrolase</keyword>
<name>A0A5B8RAS1_9ZZZZ</name>
<dbReference type="PANTHER" id="PTHR37844">
    <property type="entry name" value="SER/THR PROTEIN PHOSPHATASE SUPERFAMILY (AFU_ORTHOLOGUE AFUA_1G14840)"/>
    <property type="match status" value="1"/>
</dbReference>
<feature type="domain" description="Calcineurin-like phosphoesterase" evidence="1">
    <location>
        <begin position="6"/>
        <end position="230"/>
    </location>
</feature>
<dbReference type="AlphaFoldDB" id="A0A5B8RAS1"/>
<accession>A0A5B8RAS1</accession>
<organism evidence="2">
    <name type="scientific">uncultured organism</name>
    <dbReference type="NCBI Taxonomy" id="155900"/>
    <lineage>
        <taxon>unclassified sequences</taxon>
        <taxon>environmental samples</taxon>
    </lineage>
</organism>
<dbReference type="EMBL" id="MN079076">
    <property type="protein sequence ID" value="QEA03757.1"/>
    <property type="molecule type" value="Genomic_DNA"/>
</dbReference>
<dbReference type="GO" id="GO:0004115">
    <property type="term" value="F:3',5'-cyclic-AMP phosphodiesterase activity"/>
    <property type="evidence" value="ECO:0007669"/>
    <property type="project" value="UniProtKB-EC"/>
</dbReference>
<dbReference type="InterPro" id="IPR004843">
    <property type="entry name" value="Calcineurin-like_PHP"/>
</dbReference>
<dbReference type="Gene3D" id="3.60.21.10">
    <property type="match status" value="1"/>
</dbReference>
<reference evidence="2" key="1">
    <citation type="submission" date="2019-06" db="EMBL/GenBank/DDBJ databases">
        <authorList>
            <person name="Murdoch R.W."/>
            <person name="Fathepure B."/>
        </authorList>
    </citation>
    <scope>NUCLEOTIDE SEQUENCE</scope>
</reference>
<dbReference type="SUPFAM" id="SSF56300">
    <property type="entry name" value="Metallo-dependent phosphatases"/>
    <property type="match status" value="1"/>
</dbReference>
<evidence type="ECO:0000313" key="2">
    <source>
        <dbReference type="EMBL" id="QEA03757.1"/>
    </source>
</evidence>
<gene>
    <name evidence="2" type="primary">cpdA_1</name>
    <name evidence="2" type="ORF">KBTEX_00057</name>
</gene>
<dbReference type="PANTHER" id="PTHR37844:SF2">
    <property type="entry name" value="SER_THR PROTEIN PHOSPHATASE SUPERFAMILY (AFU_ORTHOLOGUE AFUA_1G14840)"/>
    <property type="match status" value="1"/>
</dbReference>
<dbReference type="Pfam" id="PF00149">
    <property type="entry name" value="Metallophos"/>
    <property type="match status" value="1"/>
</dbReference>
<proteinExistence type="predicted"/>
<dbReference type="EC" id="3.1.4.53" evidence="2"/>
<sequence length="273" mass="30041">MRIQPVSDLHLETRDGATLEDMVPPADVDLIVLAGDIATGTHGVEAAARLSADRNTPVVYVLGNHEYYGWHFPELACDCRETARALRERGTGEVHVLEREVLHLGSVRVVGATLWTDYRLHTHGDVQQVGRNRRIAARQLADHHFIHTRDGHFRPEDAQAAHQHTREWLEAVLAETWDGPTVVVTHHAPVPQLSHPGYPGDGLAAAFASDLSGLIHMHPPALWISGHTHANADLTIRGTRFVANQPGYPHEETASIGRAAFTPDKVVVVEPED</sequence>
<protein>
    <submittedName>
        <fullName evidence="2">3',5'-cyclic adenosine monophosphate phosphodiesterase CpdA</fullName>
        <ecNumber evidence="2">3.1.4.53</ecNumber>
    </submittedName>
</protein>
<evidence type="ECO:0000259" key="1">
    <source>
        <dbReference type="Pfam" id="PF00149"/>
    </source>
</evidence>
<dbReference type="InterPro" id="IPR029052">
    <property type="entry name" value="Metallo-depent_PP-like"/>
</dbReference>